<evidence type="ECO:0000313" key="1">
    <source>
        <dbReference type="Proteomes" id="UP000694924"/>
    </source>
</evidence>
<dbReference type="PANTHER" id="PTHR45786">
    <property type="entry name" value="DNA BINDING PROTEIN-LIKE"/>
    <property type="match status" value="1"/>
</dbReference>
<accession>A0ABM1J626</accession>
<reference evidence="2" key="1">
    <citation type="submission" date="2025-08" db="UniProtKB">
        <authorList>
            <consortium name="RefSeq"/>
        </authorList>
    </citation>
    <scope>IDENTIFICATION</scope>
    <source>
        <tissue evidence="2">Whole body</tissue>
    </source>
</reference>
<protein>
    <submittedName>
        <fullName evidence="2">Uncharacterized protein LOC107072460</fullName>
    </submittedName>
</protein>
<sequence length="235" mass="27696">MPPKRRRSNLDCLTIYAITMRNRRARRTDEQIQQDNLNQRVRTAQLRESQSQEARAKRCQQRRLEQRQARWFTINTIRLNDLQRQQVHQEFISHSFLRLAFHYEPDIEYYSHLKVSIGAMDRECPHCNALKLKNEQPGMCCASGKVQLPAIETQPELLNNLLINTHPDSNLFLKSIRTFNSCFQMTSFGATQIVQNYGENCRLFNSTFKIKGQVYHKIGSLLPMPNEPHKFLQIY</sequence>
<name>A0ABM1J626_POLDO</name>
<dbReference type="RefSeq" id="XP_015187914.1">
    <property type="nucleotide sequence ID" value="XM_015332428.1"/>
</dbReference>
<evidence type="ECO:0000313" key="2">
    <source>
        <dbReference type="RefSeq" id="XP_015187914.1"/>
    </source>
</evidence>
<dbReference type="GeneID" id="107072460"/>
<proteinExistence type="predicted"/>
<dbReference type="PANTHER" id="PTHR45786:SF74">
    <property type="entry name" value="ATP-DEPENDENT DNA HELICASE"/>
    <property type="match status" value="1"/>
</dbReference>
<gene>
    <name evidence="2" type="primary">LOC107072460</name>
</gene>
<organism evidence="1 2">
    <name type="scientific">Polistes dominula</name>
    <name type="common">European paper wasp</name>
    <name type="synonym">Vespa dominula</name>
    <dbReference type="NCBI Taxonomy" id="743375"/>
    <lineage>
        <taxon>Eukaryota</taxon>
        <taxon>Metazoa</taxon>
        <taxon>Ecdysozoa</taxon>
        <taxon>Arthropoda</taxon>
        <taxon>Hexapoda</taxon>
        <taxon>Insecta</taxon>
        <taxon>Pterygota</taxon>
        <taxon>Neoptera</taxon>
        <taxon>Endopterygota</taxon>
        <taxon>Hymenoptera</taxon>
        <taxon>Apocrita</taxon>
        <taxon>Aculeata</taxon>
        <taxon>Vespoidea</taxon>
        <taxon>Vespidae</taxon>
        <taxon>Polistinae</taxon>
        <taxon>Polistini</taxon>
        <taxon>Polistes</taxon>
    </lineage>
</organism>
<dbReference type="Proteomes" id="UP000694924">
    <property type="component" value="Unplaced"/>
</dbReference>
<keyword evidence="1" id="KW-1185">Reference proteome</keyword>